<dbReference type="RefSeq" id="WP_166846178.1">
    <property type="nucleotide sequence ID" value="NZ_JAAONY010000002.1"/>
</dbReference>
<proteinExistence type="predicted"/>
<dbReference type="EMBL" id="JACHHT010000002">
    <property type="protein sequence ID" value="MBB6522308.1"/>
    <property type="molecule type" value="Genomic_DNA"/>
</dbReference>
<feature type="transmembrane region" description="Helical" evidence="2">
    <location>
        <begin position="21"/>
        <end position="39"/>
    </location>
</feature>
<evidence type="ECO:0000313" key="3">
    <source>
        <dbReference type="EMBL" id="MBB6522308.1"/>
    </source>
</evidence>
<evidence type="ECO:0000256" key="2">
    <source>
        <dbReference type="SAM" id="Phobius"/>
    </source>
</evidence>
<dbReference type="InParanoid" id="A0A7X0JV51"/>
<feature type="compositionally biased region" description="Basic and acidic residues" evidence="1">
    <location>
        <begin position="84"/>
        <end position="116"/>
    </location>
</feature>
<dbReference type="Proteomes" id="UP000528457">
    <property type="component" value="Unassembled WGS sequence"/>
</dbReference>
<evidence type="ECO:0000256" key="1">
    <source>
        <dbReference type="SAM" id="MobiDB-lite"/>
    </source>
</evidence>
<dbReference type="AlphaFoldDB" id="A0A7X0JV51"/>
<protein>
    <submittedName>
        <fullName evidence="3">Putative membrane protein</fullName>
    </submittedName>
</protein>
<sequence>MIKQFVRLAIVATVWRRYKSSIISVAALLLFWFVVSFFHGEYISYAEATGERQFLAVSFFIKWGLGMAALSAFILFHLRAFRKSADRKENPQASKKEHLKGEKQKPKTQKVKDKPEIPPAPKPGDEAYKASEDPFAALRDKPKLRSRADVELSKKGR</sequence>
<keyword evidence="2" id="KW-1133">Transmembrane helix</keyword>
<reference evidence="3 4" key="1">
    <citation type="submission" date="2020-08" db="EMBL/GenBank/DDBJ databases">
        <title>Genomic Encyclopedia of Type Strains, Phase IV (KMG-IV): sequencing the most valuable type-strain genomes for metagenomic binning, comparative biology and taxonomic classification.</title>
        <authorList>
            <person name="Goeker M."/>
        </authorList>
    </citation>
    <scope>NUCLEOTIDE SEQUENCE [LARGE SCALE GENOMIC DNA]</scope>
    <source>
        <strain evidence="3 4">DSM 22368</strain>
    </source>
</reference>
<evidence type="ECO:0000313" key="4">
    <source>
        <dbReference type="Proteomes" id="UP000528457"/>
    </source>
</evidence>
<keyword evidence="2" id="KW-0472">Membrane</keyword>
<feature type="compositionally biased region" description="Basic and acidic residues" evidence="1">
    <location>
        <begin position="123"/>
        <end position="157"/>
    </location>
</feature>
<comment type="caution">
    <text evidence="3">The sequence shown here is derived from an EMBL/GenBank/DDBJ whole genome shotgun (WGS) entry which is preliminary data.</text>
</comment>
<feature type="transmembrane region" description="Helical" evidence="2">
    <location>
        <begin position="59"/>
        <end position="78"/>
    </location>
</feature>
<accession>A0A7X0JV51</accession>
<keyword evidence="2" id="KW-0812">Transmembrane</keyword>
<feature type="region of interest" description="Disordered" evidence="1">
    <location>
        <begin position="84"/>
        <end position="157"/>
    </location>
</feature>
<keyword evidence="4" id="KW-1185">Reference proteome</keyword>
<organism evidence="3 4">
    <name type="scientific">Pseudoteredinibacter isoporae</name>
    <dbReference type="NCBI Taxonomy" id="570281"/>
    <lineage>
        <taxon>Bacteria</taxon>
        <taxon>Pseudomonadati</taxon>
        <taxon>Pseudomonadota</taxon>
        <taxon>Gammaproteobacteria</taxon>
        <taxon>Cellvibrionales</taxon>
        <taxon>Cellvibrionaceae</taxon>
        <taxon>Pseudoteredinibacter</taxon>
    </lineage>
</organism>
<name>A0A7X0JV51_9GAMM</name>
<gene>
    <name evidence="3" type="ORF">HNR48_002593</name>
</gene>